<feature type="region of interest" description="Disordered" evidence="1">
    <location>
        <begin position="101"/>
        <end position="141"/>
    </location>
</feature>
<feature type="compositionally biased region" description="Basic and acidic residues" evidence="1">
    <location>
        <begin position="1"/>
        <end position="13"/>
    </location>
</feature>
<accession>A0ABV0G0U3</accession>
<feature type="region of interest" description="Disordered" evidence="1">
    <location>
        <begin position="214"/>
        <end position="243"/>
    </location>
</feature>
<protein>
    <submittedName>
        <fullName evidence="3">Peptidoglycan-binding domain-containing protein</fullName>
    </submittedName>
</protein>
<dbReference type="InterPro" id="IPR036365">
    <property type="entry name" value="PGBD-like_sf"/>
</dbReference>
<dbReference type="Gene3D" id="1.10.101.10">
    <property type="entry name" value="PGBD-like superfamily/PGBD"/>
    <property type="match status" value="1"/>
</dbReference>
<evidence type="ECO:0000256" key="1">
    <source>
        <dbReference type="SAM" id="MobiDB-lite"/>
    </source>
</evidence>
<evidence type="ECO:0000313" key="4">
    <source>
        <dbReference type="Proteomes" id="UP001495147"/>
    </source>
</evidence>
<dbReference type="Gene3D" id="2.10.25.10">
    <property type="entry name" value="Laminin"/>
    <property type="match status" value="4"/>
</dbReference>
<organism evidence="3 4">
    <name type="scientific">Roseateles paludis</name>
    <dbReference type="NCBI Taxonomy" id="3145238"/>
    <lineage>
        <taxon>Bacteria</taxon>
        <taxon>Pseudomonadati</taxon>
        <taxon>Pseudomonadota</taxon>
        <taxon>Betaproteobacteria</taxon>
        <taxon>Burkholderiales</taxon>
        <taxon>Sphaerotilaceae</taxon>
        <taxon>Roseateles</taxon>
    </lineage>
</organism>
<sequence>MTGGKEEQKKGEGKGFAGLSSLVSDVDTTPPPAAKIEPAAAAPGAGHPAPQPAQPAQPQPSQRQTYQEPAQPPSSGSSGGKWVLGIAAVIGVLWLIGQSDKSTTSPTPAYSPPAQTATPSYSPPPAEPQAPSRPQESMPPVGQNLVFSTAQIRYCLAEDIRMEGAKSALNNYIDSDVDRFNAMVADYNSRCGSFRYRSGALESARRDVEPYRSQLQAEGGNKFARSPSTGSLSKPAPSRAAPDATVQAVQAVQQKLNELGYSAGTPDGLMGRGTRSAIIAFQEDRGLAATGVADQVLLLQLQRAPARSSGGWSANDPVVQEAPPRTATTATAPLSAPPSPSVQRSGPPANSWVSGSNWYCNDGYKKVGNSCEKLVVPRNAWVSGSNWYCNDGFRKVGDQCVALNVPDNAWVSGSNWYCNDGYRKAGDRCERLNVPRNAWVSGSNWYCNDGFRKVGDQCVALTVPDNAWVSGSNWYCNDGYRKVGDKCVSVYER</sequence>
<feature type="compositionally biased region" description="Low complexity" evidence="1">
    <location>
        <begin position="322"/>
        <end position="334"/>
    </location>
</feature>
<dbReference type="SUPFAM" id="SSF47090">
    <property type="entry name" value="PGBD-like"/>
    <property type="match status" value="1"/>
</dbReference>
<dbReference type="InterPro" id="IPR009030">
    <property type="entry name" value="Growth_fac_rcpt_cys_sf"/>
</dbReference>
<keyword evidence="4" id="KW-1185">Reference proteome</keyword>
<name>A0ABV0G0U3_9BURK</name>
<comment type="caution">
    <text evidence="3">The sequence shown here is derived from an EMBL/GenBank/DDBJ whole genome shotgun (WGS) entry which is preliminary data.</text>
</comment>
<proteinExistence type="predicted"/>
<evidence type="ECO:0000259" key="2">
    <source>
        <dbReference type="Pfam" id="PF01471"/>
    </source>
</evidence>
<gene>
    <name evidence="3" type="ORF">ABDJ85_07715</name>
</gene>
<feature type="domain" description="Peptidoglycan binding-like" evidence="2">
    <location>
        <begin position="247"/>
        <end position="297"/>
    </location>
</feature>
<evidence type="ECO:0000313" key="3">
    <source>
        <dbReference type="EMBL" id="MEO3691353.1"/>
    </source>
</evidence>
<dbReference type="EMBL" id="JBDPZD010000002">
    <property type="protein sequence ID" value="MEO3691353.1"/>
    <property type="molecule type" value="Genomic_DNA"/>
</dbReference>
<dbReference type="InterPro" id="IPR036366">
    <property type="entry name" value="PGBDSf"/>
</dbReference>
<feature type="compositionally biased region" description="Low complexity" evidence="1">
    <location>
        <begin position="34"/>
        <end position="48"/>
    </location>
</feature>
<feature type="region of interest" description="Disordered" evidence="1">
    <location>
        <begin position="1"/>
        <end position="79"/>
    </location>
</feature>
<dbReference type="Proteomes" id="UP001495147">
    <property type="component" value="Unassembled WGS sequence"/>
</dbReference>
<feature type="region of interest" description="Disordered" evidence="1">
    <location>
        <begin position="307"/>
        <end position="350"/>
    </location>
</feature>
<feature type="compositionally biased region" description="Low complexity" evidence="1">
    <location>
        <begin position="102"/>
        <end position="120"/>
    </location>
</feature>
<dbReference type="InterPro" id="IPR002477">
    <property type="entry name" value="Peptidoglycan-bd-like"/>
</dbReference>
<dbReference type="Pfam" id="PF01471">
    <property type="entry name" value="PG_binding_1"/>
    <property type="match status" value="1"/>
</dbReference>
<reference evidence="3 4" key="1">
    <citation type="submission" date="2024-05" db="EMBL/GenBank/DDBJ databases">
        <title>Roseateles sp. DJS-2-20 16S ribosomal RNA gene Genome sequencing and assembly.</title>
        <authorList>
            <person name="Woo H."/>
        </authorList>
    </citation>
    <scope>NUCLEOTIDE SEQUENCE [LARGE SCALE GENOMIC DNA]</scope>
    <source>
        <strain evidence="3 4">DJS-2-20</strain>
    </source>
</reference>
<dbReference type="SUPFAM" id="SSF57184">
    <property type="entry name" value="Growth factor receptor domain"/>
    <property type="match status" value="1"/>
</dbReference>
<feature type="compositionally biased region" description="Pro residues" evidence="1">
    <location>
        <begin position="49"/>
        <end position="58"/>
    </location>
</feature>